<dbReference type="Gene3D" id="2.60.40.1120">
    <property type="entry name" value="Carboxypeptidase-like, regulatory domain"/>
    <property type="match status" value="1"/>
</dbReference>
<dbReference type="EMBL" id="CP003156">
    <property type="protein sequence ID" value="AEV32276.1"/>
    <property type="molecule type" value="Genomic_DNA"/>
</dbReference>
<evidence type="ECO:0000256" key="2">
    <source>
        <dbReference type="SAM" id="SignalP"/>
    </source>
</evidence>
<evidence type="ECO:0000313" key="5">
    <source>
        <dbReference type="Proteomes" id="UP000005631"/>
    </source>
</evidence>
<keyword evidence="1" id="KW-0998">Cell outer membrane</keyword>
<dbReference type="SUPFAM" id="SSF49464">
    <property type="entry name" value="Carboxypeptidase regulatory domain-like"/>
    <property type="match status" value="1"/>
</dbReference>
<comment type="similarity">
    <text evidence="1">Belongs to the TonB-dependent receptor family.</text>
</comment>
<feature type="domain" description="TonB-dependent receptor plug" evidence="3">
    <location>
        <begin position="129"/>
        <end position="223"/>
    </location>
</feature>
<protein>
    <submittedName>
        <fullName evidence="4">Outer membrane receptor for ferrienterochelin and colicins</fullName>
    </submittedName>
</protein>
<evidence type="ECO:0000313" key="4">
    <source>
        <dbReference type="EMBL" id="AEV32276.1"/>
    </source>
</evidence>
<comment type="subcellular location">
    <subcellularLocation>
        <location evidence="1">Cell outer membrane</location>
        <topology evidence="1">Multi-pass membrane protein</topology>
    </subcellularLocation>
</comment>
<dbReference type="HOGENOM" id="CLU_353690_0_0_10"/>
<accession>G8R6U1</accession>
<keyword evidence="1" id="KW-0812">Transmembrane</keyword>
<reference evidence="4 5" key="1">
    <citation type="journal article" date="2012" name="Stand. Genomic Sci.">
        <title>Genome sequence of the orange-pigmented seawater bacterium Owenweeksia hongkongensis type strain (UST20020801(T)).</title>
        <authorList>
            <person name="Riedel T."/>
            <person name="Held B."/>
            <person name="Nolan M."/>
            <person name="Lucas S."/>
            <person name="Lapidus A."/>
            <person name="Tice H."/>
            <person name="Del Rio T.G."/>
            <person name="Cheng J.F."/>
            <person name="Han C."/>
            <person name="Tapia R."/>
            <person name="Goodwin L.A."/>
            <person name="Pitluck S."/>
            <person name="Liolios K."/>
            <person name="Mavromatis K."/>
            <person name="Pagani I."/>
            <person name="Ivanova N."/>
            <person name="Mikhailova N."/>
            <person name="Pati A."/>
            <person name="Chen A."/>
            <person name="Palaniappan K."/>
            <person name="Rohde M."/>
            <person name="Tindall B.J."/>
            <person name="Detter J.C."/>
            <person name="Goker M."/>
            <person name="Woyke T."/>
            <person name="Bristow J."/>
            <person name="Eisen J.A."/>
            <person name="Markowitz V."/>
            <person name="Hugenholtz P."/>
            <person name="Klenk H.P."/>
            <person name="Kyrpides N.C."/>
        </authorList>
    </citation>
    <scope>NUCLEOTIDE SEQUENCE</scope>
    <source>
        <strain evidence="5">DSM 17368 / JCM 12287 / NRRL B-23963</strain>
    </source>
</reference>
<keyword evidence="1" id="KW-1134">Transmembrane beta strand</keyword>
<dbReference type="KEGG" id="oho:Oweho_1276"/>
<organism evidence="4 5">
    <name type="scientific">Owenweeksia hongkongensis (strain DSM 17368 / CIP 108786 / JCM 12287 / NRRL B-23963 / UST20020801)</name>
    <dbReference type="NCBI Taxonomy" id="926562"/>
    <lineage>
        <taxon>Bacteria</taxon>
        <taxon>Pseudomonadati</taxon>
        <taxon>Bacteroidota</taxon>
        <taxon>Flavobacteriia</taxon>
        <taxon>Flavobacteriales</taxon>
        <taxon>Owenweeksiaceae</taxon>
        <taxon>Owenweeksia</taxon>
    </lineage>
</organism>
<feature type="chain" id="PRO_5003514393" evidence="2">
    <location>
        <begin position="24"/>
        <end position="831"/>
    </location>
</feature>
<keyword evidence="1" id="KW-0472">Membrane</keyword>
<dbReference type="Pfam" id="PF13620">
    <property type="entry name" value="CarboxypepD_reg"/>
    <property type="match status" value="1"/>
</dbReference>
<dbReference type="Gene3D" id="2.170.130.10">
    <property type="entry name" value="TonB-dependent receptor, plug domain"/>
    <property type="match status" value="1"/>
</dbReference>
<proteinExistence type="inferred from homology"/>
<dbReference type="SUPFAM" id="SSF56935">
    <property type="entry name" value="Porins"/>
    <property type="match status" value="1"/>
</dbReference>
<sequence>MLIRFYRLLATLSLFLLGMMMHAQENQKRGTFIRGTVTDEQGKPLDGAKVTLGTFYALTIEDGSYEIEIPHGDNQIVYFTSFGYNPDTTVFSIKKGESLTLNKSITLMPNVLNNVEIVDKRSRFDNQVSVRKKEIDAYVGAGSSVEGIIKTLPGVSSYSELSSQYSVRGGNFDENLVYVNGIEIYRPFLVSNGQQEGLSFVNGAMVENVDFSAGGFEARYGDKMASVLDITYRQPKEFAMRAEGSLLGGGLTYENLHFKKRLSVLVGARYRTNQLLLGSLDTEGDFKPSYTDIQAYLTYYLTDEWELSFLGNYSRNQYKVVPTSRTTDFGTFQEALRLNVFFDGKEDYDFVTRFGALTAVNRPSKKVELKYTASVFQTTEQEYFDVIAAYSLGELNNNLGSDDFGEISFIRGVGGFQNYARNNLDAIVANVAHDGFWDKGEVSWRWGLKFQGEDIIDRYKEWEMIDSAGYNVPHNSSVNGVLGYVNDTIPVAIYTVDSVQKNLELFESYDSRANLTSYRVMAYVERSQLFERWGDDFFLNIGLRSNYWTFNKQNVISPRASFSWKPDWEKDMVFRLASGFYYQPPFYREMRDIAGGLNEDIKAQRSIHLVLGNDYQLKLWNRPFKMVTEVYYKNFDNLIPYDMDNVRIRYTAENSSKGYAAGIDYRLNGEFVQGVESWASISLMTIQEDIEGDGVGYLPRPTDQRLNFKIFFQDYLPRDPTFRVSGTVTFGTGLPFGPPQATAEEREYRLPPYRRVDLGFTKDIILESRTYESKFWGAFKSMYVTLEVFNLFGTNNTISYLWVKDISTARDYAVPNYLTGRLLNLRLVCKF</sequence>
<dbReference type="InterPro" id="IPR037066">
    <property type="entry name" value="Plug_dom_sf"/>
</dbReference>
<feature type="signal peptide" evidence="2">
    <location>
        <begin position="1"/>
        <end position="23"/>
    </location>
</feature>
<gene>
    <name evidence="4" type="ordered locus">Oweho_1276</name>
</gene>
<dbReference type="InterPro" id="IPR039426">
    <property type="entry name" value="TonB-dep_rcpt-like"/>
</dbReference>
<evidence type="ECO:0000256" key="1">
    <source>
        <dbReference type="PROSITE-ProRule" id="PRU01360"/>
    </source>
</evidence>
<dbReference type="GO" id="GO:0009279">
    <property type="term" value="C:cell outer membrane"/>
    <property type="evidence" value="ECO:0007669"/>
    <property type="project" value="UniProtKB-SubCell"/>
</dbReference>
<keyword evidence="2" id="KW-0732">Signal</keyword>
<keyword evidence="5" id="KW-1185">Reference proteome</keyword>
<keyword evidence="1" id="KW-0813">Transport</keyword>
<dbReference type="RefSeq" id="WP_014201636.1">
    <property type="nucleotide sequence ID" value="NC_016599.1"/>
</dbReference>
<dbReference type="Pfam" id="PF07715">
    <property type="entry name" value="Plug"/>
    <property type="match status" value="1"/>
</dbReference>
<dbReference type="PATRIC" id="fig|926562.3.peg.1286"/>
<dbReference type="InterPro" id="IPR008969">
    <property type="entry name" value="CarboxyPept-like_regulatory"/>
</dbReference>
<keyword evidence="4" id="KW-0675">Receptor</keyword>
<dbReference type="Proteomes" id="UP000005631">
    <property type="component" value="Chromosome"/>
</dbReference>
<dbReference type="AlphaFoldDB" id="G8R6U1"/>
<evidence type="ECO:0000259" key="3">
    <source>
        <dbReference type="Pfam" id="PF07715"/>
    </source>
</evidence>
<dbReference type="STRING" id="926562.Oweho_1276"/>
<name>G8R6U1_OWEHD</name>
<dbReference type="PROSITE" id="PS52016">
    <property type="entry name" value="TONB_DEPENDENT_REC_3"/>
    <property type="match status" value="1"/>
</dbReference>
<dbReference type="InterPro" id="IPR012910">
    <property type="entry name" value="Plug_dom"/>
</dbReference>
<dbReference type="OrthoDB" id="1108759at2"/>
<dbReference type="eggNOG" id="COG1629">
    <property type="taxonomic scope" value="Bacteria"/>
</dbReference>